<feature type="compositionally biased region" description="Low complexity" evidence="1">
    <location>
        <begin position="58"/>
        <end position="70"/>
    </location>
</feature>
<reference evidence="2" key="1">
    <citation type="submission" date="2020-05" db="EMBL/GenBank/DDBJ databases">
        <title>WGS assembly of Panicum virgatum.</title>
        <authorList>
            <person name="Lovell J.T."/>
            <person name="Jenkins J."/>
            <person name="Shu S."/>
            <person name="Juenger T.E."/>
            <person name="Schmutz J."/>
        </authorList>
    </citation>
    <scope>NUCLEOTIDE SEQUENCE</scope>
    <source>
        <strain evidence="2">AP13</strain>
    </source>
</reference>
<protein>
    <submittedName>
        <fullName evidence="2">Uncharacterized protein</fullName>
    </submittedName>
</protein>
<accession>A0A8T0XGG2</accession>
<feature type="region of interest" description="Disordered" evidence="1">
    <location>
        <begin position="173"/>
        <end position="196"/>
    </location>
</feature>
<evidence type="ECO:0000313" key="2">
    <source>
        <dbReference type="EMBL" id="KAG2656996.1"/>
    </source>
</evidence>
<evidence type="ECO:0000256" key="1">
    <source>
        <dbReference type="SAM" id="MobiDB-lite"/>
    </source>
</evidence>
<dbReference type="AlphaFoldDB" id="A0A8T0XGG2"/>
<feature type="compositionally biased region" description="Low complexity" evidence="1">
    <location>
        <begin position="78"/>
        <end position="91"/>
    </location>
</feature>
<keyword evidence="3" id="KW-1185">Reference proteome</keyword>
<dbReference type="EMBL" id="CM029037">
    <property type="protein sequence ID" value="KAG2656996.1"/>
    <property type="molecule type" value="Genomic_DNA"/>
</dbReference>
<gene>
    <name evidence="2" type="ORF">PVAP13_1KG119000</name>
</gene>
<feature type="region of interest" description="Disordered" evidence="1">
    <location>
        <begin position="1"/>
        <end position="138"/>
    </location>
</feature>
<feature type="compositionally biased region" description="Pro residues" evidence="1">
    <location>
        <begin position="108"/>
        <end position="117"/>
    </location>
</feature>
<name>A0A8T0XGG2_PANVG</name>
<proteinExistence type="predicted"/>
<comment type="caution">
    <text evidence="2">The sequence shown here is derived from an EMBL/GenBank/DDBJ whole genome shotgun (WGS) entry which is preliminary data.</text>
</comment>
<dbReference type="Proteomes" id="UP000823388">
    <property type="component" value="Chromosome 1K"/>
</dbReference>
<evidence type="ECO:0000313" key="3">
    <source>
        <dbReference type="Proteomes" id="UP000823388"/>
    </source>
</evidence>
<sequence>MPRPYLQSRPSRRRSLASRPSPSCDAAAAPSVRLPLTHPPDDSLLLLAQATVAPPSPSSRRTPLSALTPAPVAPSTPPRAAASAHLSLRSPGQRDEEVTGPQAQCALPPWPPVPVTPPIRSWQGRPPHWRALKGSPPVSGDSYWLQASALRPWRGSPSSTSPVRRDLAKHPVELGCKDPNHQGRRCGHNCPPTPIA</sequence>
<organism evidence="2 3">
    <name type="scientific">Panicum virgatum</name>
    <name type="common">Blackwell switchgrass</name>
    <dbReference type="NCBI Taxonomy" id="38727"/>
    <lineage>
        <taxon>Eukaryota</taxon>
        <taxon>Viridiplantae</taxon>
        <taxon>Streptophyta</taxon>
        <taxon>Embryophyta</taxon>
        <taxon>Tracheophyta</taxon>
        <taxon>Spermatophyta</taxon>
        <taxon>Magnoliopsida</taxon>
        <taxon>Liliopsida</taxon>
        <taxon>Poales</taxon>
        <taxon>Poaceae</taxon>
        <taxon>PACMAD clade</taxon>
        <taxon>Panicoideae</taxon>
        <taxon>Panicodae</taxon>
        <taxon>Paniceae</taxon>
        <taxon>Panicinae</taxon>
        <taxon>Panicum</taxon>
        <taxon>Panicum sect. Hiantes</taxon>
    </lineage>
</organism>
<feature type="compositionally biased region" description="Low complexity" evidence="1">
    <location>
        <begin position="17"/>
        <end position="31"/>
    </location>
</feature>